<dbReference type="EMBL" id="AAFI02000023">
    <property type="protein sequence ID" value="EAL68163.1"/>
    <property type="molecule type" value="Genomic_DNA"/>
</dbReference>
<evidence type="ECO:0000313" key="1">
    <source>
        <dbReference type="EMBL" id="EAL68163.1"/>
    </source>
</evidence>
<dbReference type="GeneID" id="8621258"/>
<dbReference type="VEuPathDB" id="AmoebaDB:DDB_G0277981"/>
<name>Q54Z06_DICDI</name>
<proteinExistence type="predicted"/>
<accession>Q54Z06</accession>
<dbReference type="HOGENOM" id="CLU_2983088_0_0_1"/>
<gene>
    <name evidence="1" type="ORF">DDB_G0277981</name>
</gene>
<dbReference type="KEGG" id="ddi:DDB_G0277981"/>
<sequence>MEPISYELMEDDSDDIISNGQKMVDIFAATVSDYRKCMVWTFSPFQSLNPPEIWTSDV</sequence>
<protein>
    <submittedName>
        <fullName evidence="1">Uncharacterized protein</fullName>
    </submittedName>
</protein>
<reference evidence="1 2" key="1">
    <citation type="journal article" date="2005" name="Nature">
        <title>The genome of the social amoeba Dictyostelium discoideum.</title>
        <authorList>
            <consortium name="The Dictyostelium discoideum Sequencing Consortium"/>
            <person name="Eichinger L."/>
            <person name="Pachebat J.A."/>
            <person name="Glockner G."/>
            <person name="Rajandream M.A."/>
            <person name="Sucgang R."/>
            <person name="Berriman M."/>
            <person name="Song J."/>
            <person name="Olsen R."/>
            <person name="Szafranski K."/>
            <person name="Xu Q."/>
            <person name="Tunggal B."/>
            <person name="Kummerfeld S."/>
            <person name="Madera M."/>
            <person name="Konfortov B.A."/>
            <person name="Rivero F."/>
            <person name="Bankier A.T."/>
            <person name="Lehmann R."/>
            <person name="Hamlin N."/>
            <person name="Davies R."/>
            <person name="Gaudet P."/>
            <person name="Fey P."/>
            <person name="Pilcher K."/>
            <person name="Chen G."/>
            <person name="Saunders D."/>
            <person name="Sodergren E."/>
            <person name="Davis P."/>
            <person name="Kerhornou A."/>
            <person name="Nie X."/>
            <person name="Hall N."/>
            <person name="Anjard C."/>
            <person name="Hemphill L."/>
            <person name="Bason N."/>
            <person name="Farbrother P."/>
            <person name="Desany B."/>
            <person name="Just E."/>
            <person name="Morio T."/>
            <person name="Rost R."/>
            <person name="Churcher C."/>
            <person name="Cooper J."/>
            <person name="Haydock S."/>
            <person name="van Driessche N."/>
            <person name="Cronin A."/>
            <person name="Goodhead I."/>
            <person name="Muzny D."/>
            <person name="Mourier T."/>
            <person name="Pain A."/>
            <person name="Lu M."/>
            <person name="Harper D."/>
            <person name="Lindsay R."/>
            <person name="Hauser H."/>
            <person name="James K."/>
            <person name="Quiles M."/>
            <person name="Madan Babu M."/>
            <person name="Saito T."/>
            <person name="Buchrieser C."/>
            <person name="Wardroper A."/>
            <person name="Felder M."/>
            <person name="Thangavelu M."/>
            <person name="Johnson D."/>
            <person name="Knights A."/>
            <person name="Loulseged H."/>
            <person name="Mungall K."/>
            <person name="Oliver K."/>
            <person name="Price C."/>
            <person name="Quail M.A."/>
            <person name="Urushihara H."/>
            <person name="Hernandez J."/>
            <person name="Rabbinowitsch E."/>
            <person name="Steffen D."/>
            <person name="Sanders M."/>
            <person name="Ma J."/>
            <person name="Kohara Y."/>
            <person name="Sharp S."/>
            <person name="Simmonds M."/>
            <person name="Spiegler S."/>
            <person name="Tivey A."/>
            <person name="Sugano S."/>
            <person name="White B."/>
            <person name="Walker D."/>
            <person name="Woodward J."/>
            <person name="Winckler T."/>
            <person name="Tanaka Y."/>
            <person name="Shaulsky G."/>
            <person name="Schleicher M."/>
            <person name="Weinstock G."/>
            <person name="Rosenthal A."/>
            <person name="Cox E.C."/>
            <person name="Chisholm R.L."/>
            <person name="Gibbs R."/>
            <person name="Loomis W.F."/>
            <person name="Platzer M."/>
            <person name="Kay R.R."/>
            <person name="Williams J."/>
            <person name="Dear P.H."/>
            <person name="Noegel A.A."/>
            <person name="Barrell B."/>
            <person name="Kuspa A."/>
        </authorList>
    </citation>
    <scope>NUCLEOTIDE SEQUENCE [LARGE SCALE GENOMIC DNA]</scope>
    <source>
        <strain evidence="1 2">AX4</strain>
    </source>
</reference>
<dbReference type="InParanoid" id="Q54Z06"/>
<dbReference type="PaxDb" id="44689-DDB0204339"/>
<evidence type="ECO:0000313" key="2">
    <source>
        <dbReference type="Proteomes" id="UP000002195"/>
    </source>
</evidence>
<dbReference type="RefSeq" id="XP_642046.1">
    <property type="nucleotide sequence ID" value="XM_636954.1"/>
</dbReference>
<dbReference type="Proteomes" id="UP000002195">
    <property type="component" value="Unassembled WGS sequence"/>
</dbReference>
<comment type="caution">
    <text evidence="1">The sequence shown here is derived from an EMBL/GenBank/DDBJ whole genome shotgun (WGS) entry which is preliminary data.</text>
</comment>
<organism evidence="1 2">
    <name type="scientific">Dictyostelium discoideum</name>
    <name type="common">Social amoeba</name>
    <dbReference type="NCBI Taxonomy" id="44689"/>
    <lineage>
        <taxon>Eukaryota</taxon>
        <taxon>Amoebozoa</taxon>
        <taxon>Evosea</taxon>
        <taxon>Eumycetozoa</taxon>
        <taxon>Dictyostelia</taxon>
        <taxon>Dictyosteliales</taxon>
        <taxon>Dictyosteliaceae</taxon>
        <taxon>Dictyostelium</taxon>
    </lineage>
</organism>
<keyword evidence="2" id="KW-1185">Reference proteome</keyword>
<dbReference type="AlphaFoldDB" id="Q54Z06"/>